<accession>A0ABD1XYG1</accession>
<evidence type="ECO:0000256" key="8">
    <source>
        <dbReference type="ARBA" id="ARBA00022827"/>
    </source>
</evidence>
<keyword evidence="7" id="KW-0285">Flavoprotein</keyword>
<dbReference type="SUPFAM" id="SSF56645">
    <property type="entry name" value="Acyl-CoA dehydrogenase NM domain-like"/>
    <property type="match status" value="1"/>
</dbReference>
<dbReference type="Gene3D" id="1.10.540.10">
    <property type="entry name" value="Acyl-CoA dehydrogenase/oxidase, N-terminal domain"/>
    <property type="match status" value="1"/>
</dbReference>
<dbReference type="GO" id="GO:0005777">
    <property type="term" value="C:peroxisome"/>
    <property type="evidence" value="ECO:0007669"/>
    <property type="project" value="UniProtKB-SubCell"/>
</dbReference>
<comment type="subcellular location">
    <subcellularLocation>
        <location evidence="3">Mitochondrion membrane</location>
    </subcellularLocation>
    <subcellularLocation>
        <location evidence="2">Peroxisome</location>
    </subcellularLocation>
</comment>
<comment type="catalytic activity">
    <reaction evidence="18">
        <text>tetracosanoyl-CoA + oxidized [electron-transfer flavoprotein] + H(+) = (2E)-tetracosenoyl-CoA + reduced [electron-transfer flavoprotein]</text>
        <dbReference type="Rhea" id="RHEA:47232"/>
        <dbReference type="Rhea" id="RHEA-COMP:10685"/>
        <dbReference type="Rhea" id="RHEA-COMP:10686"/>
        <dbReference type="ChEBI" id="CHEBI:15378"/>
        <dbReference type="ChEBI" id="CHEBI:57692"/>
        <dbReference type="ChEBI" id="CHEBI:58307"/>
        <dbReference type="ChEBI" id="CHEBI:65052"/>
        <dbReference type="ChEBI" id="CHEBI:74693"/>
    </reaction>
    <physiologicalReaction direction="left-to-right" evidence="18">
        <dbReference type="Rhea" id="RHEA:47233"/>
    </physiologicalReaction>
</comment>
<evidence type="ECO:0000256" key="14">
    <source>
        <dbReference type="ARBA" id="ARBA00040622"/>
    </source>
</evidence>
<name>A0ABD1XYG1_9MARC</name>
<dbReference type="Pfam" id="PF00441">
    <property type="entry name" value="Acyl-CoA_dh_1"/>
    <property type="match status" value="1"/>
</dbReference>
<feature type="domain" description="Aminoglycoside phosphotransferase" evidence="23">
    <location>
        <begin position="41"/>
        <end position="266"/>
    </location>
</feature>
<dbReference type="PANTHER" id="PTHR48083">
    <property type="entry name" value="MEDIUM-CHAIN SPECIFIC ACYL-COA DEHYDROGENASE, MITOCHONDRIAL-RELATED"/>
    <property type="match status" value="1"/>
</dbReference>
<dbReference type="Proteomes" id="UP001605036">
    <property type="component" value="Unassembled WGS sequence"/>
</dbReference>
<keyword evidence="8" id="KW-0274">FAD</keyword>
<dbReference type="PANTHER" id="PTHR48083:SF13">
    <property type="entry name" value="ACYL-COA DEHYDROGENASE FAMILY MEMBER 11"/>
    <property type="match status" value="1"/>
</dbReference>
<dbReference type="Gene3D" id="2.40.110.10">
    <property type="entry name" value="Butyryl-CoA Dehydrogenase, subunit A, domain 2"/>
    <property type="match status" value="1"/>
</dbReference>
<dbReference type="InterPro" id="IPR036250">
    <property type="entry name" value="AcylCo_DH-like_C"/>
</dbReference>
<evidence type="ECO:0000256" key="20">
    <source>
        <dbReference type="ARBA" id="ARBA00048399"/>
    </source>
</evidence>
<dbReference type="Pfam" id="PF02770">
    <property type="entry name" value="Acyl-CoA_dh_M"/>
    <property type="match status" value="1"/>
</dbReference>
<keyword evidence="9" id="KW-0276">Fatty acid metabolism</keyword>
<dbReference type="Pfam" id="PF01636">
    <property type="entry name" value="APH"/>
    <property type="match status" value="1"/>
</dbReference>
<keyword evidence="11" id="KW-0443">Lipid metabolism</keyword>
<dbReference type="FunFam" id="2.40.110.10:FF:000002">
    <property type="entry name" value="Acyl-CoA dehydrogenase fadE12"/>
    <property type="match status" value="1"/>
</dbReference>
<comment type="catalytic activity">
    <reaction evidence="16">
        <text>a 2,3-saturated acyl-CoA + oxidized [electron-transfer flavoprotein] + H(+) = a (2E)-enoyl-CoA + reduced [electron-transfer flavoprotein]</text>
        <dbReference type="Rhea" id="RHEA:44704"/>
        <dbReference type="Rhea" id="RHEA-COMP:10685"/>
        <dbReference type="Rhea" id="RHEA-COMP:10686"/>
        <dbReference type="ChEBI" id="CHEBI:15378"/>
        <dbReference type="ChEBI" id="CHEBI:57692"/>
        <dbReference type="ChEBI" id="CHEBI:58307"/>
        <dbReference type="ChEBI" id="CHEBI:58856"/>
        <dbReference type="ChEBI" id="CHEBI:65111"/>
    </reaction>
    <physiologicalReaction direction="left-to-right" evidence="16">
        <dbReference type="Rhea" id="RHEA:44705"/>
    </physiologicalReaction>
</comment>
<comment type="pathway">
    <text evidence="4">Lipid metabolism; fatty acid beta-oxidation.</text>
</comment>
<dbReference type="InterPro" id="IPR009100">
    <property type="entry name" value="AcylCoA_DH/oxidase_NM_dom_sf"/>
</dbReference>
<organism evidence="26 27">
    <name type="scientific">Riccia fluitans</name>
    <dbReference type="NCBI Taxonomy" id="41844"/>
    <lineage>
        <taxon>Eukaryota</taxon>
        <taxon>Viridiplantae</taxon>
        <taxon>Streptophyta</taxon>
        <taxon>Embryophyta</taxon>
        <taxon>Marchantiophyta</taxon>
        <taxon>Marchantiopsida</taxon>
        <taxon>Marchantiidae</taxon>
        <taxon>Marchantiales</taxon>
        <taxon>Ricciaceae</taxon>
        <taxon>Riccia</taxon>
    </lineage>
</organism>
<proteinExistence type="inferred from homology"/>
<dbReference type="InterPro" id="IPR011009">
    <property type="entry name" value="Kinase-like_dom_sf"/>
</dbReference>
<evidence type="ECO:0000259" key="23">
    <source>
        <dbReference type="Pfam" id="PF01636"/>
    </source>
</evidence>
<comment type="catalytic activity">
    <reaction evidence="17">
        <text>docosanoyl-CoA + oxidized [electron-transfer flavoprotein] + H(+) = (2E)-docosenoyl-CoA + reduced [electron-transfer flavoprotein]</text>
        <dbReference type="Rhea" id="RHEA:47228"/>
        <dbReference type="Rhea" id="RHEA-COMP:10685"/>
        <dbReference type="Rhea" id="RHEA-COMP:10686"/>
        <dbReference type="ChEBI" id="CHEBI:15378"/>
        <dbReference type="ChEBI" id="CHEBI:57692"/>
        <dbReference type="ChEBI" id="CHEBI:58307"/>
        <dbReference type="ChEBI" id="CHEBI:65059"/>
        <dbReference type="ChEBI" id="CHEBI:74692"/>
    </reaction>
    <physiologicalReaction direction="left-to-right" evidence="17">
        <dbReference type="Rhea" id="RHEA:47229"/>
    </physiologicalReaction>
</comment>
<comment type="function">
    <text evidence="15">Acyl-CoA dehydrogenase, that exhibits maximal activity towards saturated C22-CoA. Probably participates in beta-oxydation and energy production but could also play a role in the metabolism of specific fatty acids to control fatty acids composition of cellular lipids in brain.</text>
</comment>
<evidence type="ECO:0000256" key="16">
    <source>
        <dbReference type="ARBA" id="ARBA00047443"/>
    </source>
</evidence>
<dbReference type="SUPFAM" id="SSF47203">
    <property type="entry name" value="Acyl-CoA dehydrogenase C-terminal domain-like"/>
    <property type="match status" value="1"/>
</dbReference>
<comment type="subunit">
    <text evidence="6">Homodimer.</text>
</comment>
<protein>
    <recommendedName>
        <fullName evidence="14">Acyl-CoA dehydrogenase family member 11</fullName>
    </recommendedName>
</protein>
<keyword evidence="13" id="KW-0576">Peroxisome</keyword>
<evidence type="ECO:0000313" key="27">
    <source>
        <dbReference type="Proteomes" id="UP001605036"/>
    </source>
</evidence>
<dbReference type="AlphaFoldDB" id="A0ABD1XYG1"/>
<evidence type="ECO:0000256" key="7">
    <source>
        <dbReference type="ARBA" id="ARBA00022630"/>
    </source>
</evidence>
<dbReference type="GO" id="GO:0006631">
    <property type="term" value="P:fatty acid metabolic process"/>
    <property type="evidence" value="ECO:0007669"/>
    <property type="project" value="UniProtKB-KW"/>
</dbReference>
<evidence type="ECO:0000256" key="2">
    <source>
        <dbReference type="ARBA" id="ARBA00004275"/>
    </source>
</evidence>
<comment type="similarity">
    <text evidence="5">Belongs to the acyl-CoA dehydrogenase family.</text>
</comment>
<dbReference type="Gene3D" id="3.30.200.20">
    <property type="entry name" value="Phosphorylase Kinase, domain 1"/>
    <property type="match status" value="1"/>
</dbReference>
<feature type="domain" description="Acyl-CoA dehydrogenase/oxidase C-terminal" evidence="22">
    <location>
        <begin position="653"/>
        <end position="801"/>
    </location>
</feature>
<dbReference type="GO" id="GO:0031966">
    <property type="term" value="C:mitochondrial membrane"/>
    <property type="evidence" value="ECO:0007669"/>
    <property type="project" value="UniProtKB-SubCell"/>
</dbReference>
<evidence type="ECO:0000313" key="26">
    <source>
        <dbReference type="EMBL" id="KAL2613995.1"/>
    </source>
</evidence>
<dbReference type="InterPro" id="IPR041726">
    <property type="entry name" value="ACAD10_11_N"/>
</dbReference>
<dbReference type="GO" id="GO:0016491">
    <property type="term" value="F:oxidoreductase activity"/>
    <property type="evidence" value="ECO:0007669"/>
    <property type="project" value="UniProtKB-KW"/>
</dbReference>
<comment type="catalytic activity">
    <reaction evidence="21">
        <text>eicosanoyl-CoA + oxidized [electron-transfer flavoprotein] + H(+) = (2E)-eicosenoyl-CoA + reduced [electron-transfer flavoprotein]</text>
        <dbReference type="Rhea" id="RHEA:47236"/>
        <dbReference type="Rhea" id="RHEA-COMP:10685"/>
        <dbReference type="Rhea" id="RHEA-COMP:10686"/>
        <dbReference type="ChEBI" id="CHEBI:15378"/>
        <dbReference type="ChEBI" id="CHEBI:57380"/>
        <dbReference type="ChEBI" id="CHEBI:57692"/>
        <dbReference type="ChEBI" id="CHEBI:58307"/>
        <dbReference type="ChEBI" id="CHEBI:74691"/>
    </reaction>
    <physiologicalReaction direction="left-to-right" evidence="21">
        <dbReference type="Rhea" id="RHEA:47237"/>
    </physiologicalReaction>
</comment>
<evidence type="ECO:0000256" key="19">
    <source>
        <dbReference type="ARBA" id="ARBA00048395"/>
    </source>
</evidence>
<comment type="catalytic activity">
    <reaction evidence="19">
        <text>tricosanoyl-CoA + oxidized [electron-transfer flavoprotein] + H(+) = (2E)-tricosenoyl-CoA + reduced [electron-transfer flavoprotein]</text>
        <dbReference type="Rhea" id="RHEA:48220"/>
        <dbReference type="Rhea" id="RHEA-COMP:10685"/>
        <dbReference type="Rhea" id="RHEA-COMP:10686"/>
        <dbReference type="ChEBI" id="CHEBI:15378"/>
        <dbReference type="ChEBI" id="CHEBI:57692"/>
        <dbReference type="ChEBI" id="CHEBI:58307"/>
        <dbReference type="ChEBI" id="CHEBI:90118"/>
        <dbReference type="ChEBI" id="CHEBI:90119"/>
    </reaction>
    <physiologicalReaction direction="left-to-right" evidence="19">
        <dbReference type="Rhea" id="RHEA:48221"/>
    </physiologicalReaction>
</comment>
<evidence type="ECO:0000256" key="18">
    <source>
        <dbReference type="ARBA" id="ARBA00048086"/>
    </source>
</evidence>
<evidence type="ECO:0000256" key="15">
    <source>
        <dbReference type="ARBA" id="ARBA00046026"/>
    </source>
</evidence>
<comment type="caution">
    <text evidence="26">The sequence shown here is derived from an EMBL/GenBank/DDBJ whole genome shotgun (WGS) entry which is preliminary data.</text>
</comment>
<feature type="domain" description="Acyl-CoA oxidase/dehydrogenase middle" evidence="24">
    <location>
        <begin position="540"/>
        <end position="641"/>
    </location>
</feature>
<evidence type="ECO:0000256" key="1">
    <source>
        <dbReference type="ARBA" id="ARBA00001974"/>
    </source>
</evidence>
<dbReference type="SUPFAM" id="SSF56112">
    <property type="entry name" value="Protein kinase-like (PK-like)"/>
    <property type="match status" value="1"/>
</dbReference>
<comment type="cofactor">
    <cofactor evidence="1">
        <name>FAD</name>
        <dbReference type="ChEBI" id="CHEBI:57692"/>
    </cofactor>
</comment>
<feature type="domain" description="Acyl-CoA dehydrogenase/oxidase N-terminal" evidence="25">
    <location>
        <begin position="478"/>
        <end position="536"/>
    </location>
</feature>
<evidence type="ECO:0000256" key="4">
    <source>
        <dbReference type="ARBA" id="ARBA00005005"/>
    </source>
</evidence>
<evidence type="ECO:0000259" key="24">
    <source>
        <dbReference type="Pfam" id="PF02770"/>
    </source>
</evidence>
<dbReference type="InterPro" id="IPR050741">
    <property type="entry name" value="Acyl-CoA_dehydrogenase"/>
</dbReference>
<evidence type="ECO:0000256" key="11">
    <source>
        <dbReference type="ARBA" id="ARBA00023098"/>
    </source>
</evidence>
<comment type="catalytic activity">
    <reaction evidence="20">
        <text>hexacosanoyl-CoA + oxidized [electron-transfer flavoprotein] + H(+) = (2E)-hexacosenoyl-CoA + reduced [electron-transfer flavoprotein]</text>
        <dbReference type="Rhea" id="RHEA:48216"/>
        <dbReference type="Rhea" id="RHEA-COMP:10685"/>
        <dbReference type="Rhea" id="RHEA-COMP:10686"/>
        <dbReference type="ChEBI" id="CHEBI:15378"/>
        <dbReference type="ChEBI" id="CHEBI:57692"/>
        <dbReference type="ChEBI" id="CHEBI:58307"/>
        <dbReference type="ChEBI" id="CHEBI:64868"/>
        <dbReference type="ChEBI" id="CHEBI:74281"/>
    </reaction>
    <physiologicalReaction direction="left-to-right" evidence="20">
        <dbReference type="Rhea" id="RHEA:48217"/>
    </physiologicalReaction>
</comment>
<dbReference type="CDD" id="cd05154">
    <property type="entry name" value="ACAD10_11_N-like"/>
    <property type="match status" value="1"/>
</dbReference>
<dbReference type="Pfam" id="PF02771">
    <property type="entry name" value="Acyl-CoA_dh_N"/>
    <property type="match status" value="1"/>
</dbReference>
<dbReference type="Gene3D" id="1.20.140.10">
    <property type="entry name" value="Butyryl-CoA Dehydrogenase, subunit A, domain 3"/>
    <property type="match status" value="1"/>
</dbReference>
<evidence type="ECO:0000256" key="6">
    <source>
        <dbReference type="ARBA" id="ARBA00011738"/>
    </source>
</evidence>
<evidence type="ECO:0000259" key="22">
    <source>
        <dbReference type="Pfam" id="PF00441"/>
    </source>
</evidence>
<dbReference type="EMBL" id="JBHFFA010000007">
    <property type="protein sequence ID" value="KAL2613995.1"/>
    <property type="molecule type" value="Genomic_DNA"/>
</dbReference>
<evidence type="ECO:0000256" key="5">
    <source>
        <dbReference type="ARBA" id="ARBA00009347"/>
    </source>
</evidence>
<evidence type="ECO:0000259" key="25">
    <source>
        <dbReference type="Pfam" id="PF02771"/>
    </source>
</evidence>
<dbReference type="InterPro" id="IPR046373">
    <property type="entry name" value="Acyl-CoA_Oxase/DH_mid-dom_sf"/>
</dbReference>
<evidence type="ECO:0000256" key="21">
    <source>
        <dbReference type="ARBA" id="ARBA00049140"/>
    </source>
</evidence>
<dbReference type="InterPro" id="IPR002575">
    <property type="entry name" value="Aminoglycoside_PTrfase"/>
</dbReference>
<keyword evidence="12" id="KW-0472">Membrane</keyword>
<reference evidence="26 27" key="1">
    <citation type="submission" date="2024-09" db="EMBL/GenBank/DDBJ databases">
        <title>Chromosome-scale assembly of Riccia fluitans.</title>
        <authorList>
            <person name="Paukszto L."/>
            <person name="Sawicki J."/>
            <person name="Karawczyk K."/>
            <person name="Piernik-Szablinska J."/>
            <person name="Szczecinska M."/>
            <person name="Mazdziarz M."/>
        </authorList>
    </citation>
    <scope>NUCLEOTIDE SEQUENCE [LARGE SCALE GENOMIC DNA]</scope>
    <source>
        <strain evidence="26">Rf_01</strain>
        <tissue evidence="26">Aerial parts of the thallus</tissue>
    </source>
</reference>
<dbReference type="InterPro" id="IPR013786">
    <property type="entry name" value="AcylCoA_DH/ox_N"/>
</dbReference>
<evidence type="ECO:0000256" key="9">
    <source>
        <dbReference type="ARBA" id="ARBA00022832"/>
    </source>
</evidence>
<evidence type="ECO:0000256" key="3">
    <source>
        <dbReference type="ARBA" id="ARBA00004325"/>
    </source>
</evidence>
<keyword evidence="10" id="KW-0560">Oxidoreductase</keyword>
<gene>
    <name evidence="26" type="ORF">R1flu_025687</name>
</gene>
<evidence type="ECO:0000256" key="12">
    <source>
        <dbReference type="ARBA" id="ARBA00023136"/>
    </source>
</evidence>
<dbReference type="InterPro" id="IPR037069">
    <property type="entry name" value="AcylCoA_DH/ox_N_sf"/>
</dbReference>
<dbReference type="InterPro" id="IPR009075">
    <property type="entry name" value="AcylCo_DH/oxidase_C"/>
</dbReference>
<keyword evidence="27" id="KW-1185">Reference proteome</keyword>
<dbReference type="InterPro" id="IPR006091">
    <property type="entry name" value="Acyl-CoA_Oxase/DH_mid-dom"/>
</dbReference>
<dbReference type="Gene3D" id="3.90.1200.10">
    <property type="match status" value="1"/>
</dbReference>
<evidence type="ECO:0000256" key="10">
    <source>
        <dbReference type="ARBA" id="ARBA00023002"/>
    </source>
</evidence>
<evidence type="ECO:0000256" key="17">
    <source>
        <dbReference type="ARBA" id="ARBA00048020"/>
    </source>
</evidence>
<sequence>MVHTTTTMVREVHSAHALNGQALLKYMQETIPECAQYVNLDIKQFGHGQSNPTYLLTAIGGGTSKRFVLRKKPPGVLLPSAHAVDREYKILAALGKTDVPVPKVYCLCMDPSVIGTVFYIMEHVEGRLFLNPSLPELDPAQRRAIYSAMCNTLAAIHKVDADAVGLGKFGRRENYCKRQVITWARQYQASTADGNPAPDPRVETLIDWLKNHVPAEDAGVERTGIVHGDFRLDNVIFHPTEPRVIAVLDWELATLGNQMADIVYNCLPYQFSESNVRFPQPGYSFDSGRLPGIPSIGEYVSQYCQAKGVPWPASTWKFYTALAIFRSTAIWTGVYRRMLQGNSSAQRNETVGDALSHLTDIALSVTNSRPLLPEIPPETNRVNAVGFEPSERVLKLRQQVLEFMDKYVYPNEEKLQKLALSDQRWTVHPLEEELKQIAKAAGLWNLWIPVDSAALASDVLFENGAGTQSRDEASRLVGAGLSNLDYAHVCEILGRSVWAPQLLNCSAPDTGNMEVLLRYGSPEQQRVWLKPLLEGEIRSGFAMTEPAVASSDATNIECSIVREGDEYIINGRKWWTSGAMDPRCRLLIVMGKTNVCAPLHKQQSMILVPLQTRGVTVVRPLTVYGFDDAPHGHAEVIFQNVRVPVSNLLLGEGRGFEIAQGRLGPGRLHHCMRLMGAAERGLEYMTKRALSRKAFGKTLAQNGAFAAQLAELRIEVEQTRLLVHHAANQLDLHGNKVARGALAMAKVAAPRTALKVLDYAIQVHGGAGVCSDLPLAHLWATARTLRIADGPDEVHIGTIAKLELSRARARL</sequence>
<evidence type="ECO:0000256" key="13">
    <source>
        <dbReference type="ARBA" id="ARBA00023140"/>
    </source>
</evidence>